<proteinExistence type="predicted"/>
<gene>
    <name evidence="1" type="ORF">F9L03_23980</name>
</gene>
<evidence type="ECO:0000313" key="1">
    <source>
        <dbReference type="EMBL" id="KAB2701366.1"/>
    </source>
</evidence>
<dbReference type="AlphaFoldDB" id="A0AB34DE67"/>
<protein>
    <submittedName>
        <fullName evidence="1">Uncharacterized protein</fullName>
    </submittedName>
</protein>
<keyword evidence="2" id="KW-1185">Reference proteome</keyword>
<sequence>MTSKPGYNASPSLRDDLKTFDSHWFNGGGIKFRYGGTVPANFAFNFPYPLNFIPKYIITGGRTWNNDSQLFYWNHPNSPGFSVNPPSNAMTIFWQSSQASARAYTNRIELNNPNPAPSGAYTTILVFEA</sequence>
<name>A0AB34DE67_9HYPH</name>
<accession>A0AB34DE67</accession>
<dbReference type="EMBL" id="WBWF01000027">
    <property type="protein sequence ID" value="KAB2701366.1"/>
    <property type="molecule type" value="Genomic_DNA"/>
</dbReference>
<dbReference type="Proteomes" id="UP000435957">
    <property type="component" value="Unassembled WGS sequence"/>
</dbReference>
<evidence type="ECO:0000313" key="2">
    <source>
        <dbReference type="Proteomes" id="UP000435957"/>
    </source>
</evidence>
<reference evidence="1 2" key="1">
    <citation type="submission" date="2019-09" db="EMBL/GenBank/DDBJ databases">
        <title>Taxonomic organization of the family Brucellaceae based on a phylogenomic approach.</title>
        <authorList>
            <person name="Leclercq S."/>
            <person name="Cloeckaert A."/>
            <person name="Zygmunt M.S."/>
        </authorList>
    </citation>
    <scope>NUCLEOTIDE SEQUENCE [LARGE SCALE GENOMIC DNA]</scope>
    <source>
        <strain evidence="1 2">LUP23</strain>
    </source>
</reference>
<comment type="caution">
    <text evidence="1">The sequence shown here is derived from an EMBL/GenBank/DDBJ whole genome shotgun (WGS) entry which is preliminary data.</text>
</comment>
<organism evidence="1 2">
    <name type="scientific">Brucella lupini</name>
    <dbReference type="NCBI Taxonomy" id="255457"/>
    <lineage>
        <taxon>Bacteria</taxon>
        <taxon>Pseudomonadati</taxon>
        <taxon>Pseudomonadota</taxon>
        <taxon>Alphaproteobacteria</taxon>
        <taxon>Hyphomicrobiales</taxon>
        <taxon>Brucellaceae</taxon>
        <taxon>Brucella/Ochrobactrum group</taxon>
        <taxon>Brucella</taxon>
    </lineage>
</organism>